<evidence type="ECO:0000313" key="4">
    <source>
        <dbReference type="Proteomes" id="UP000002729"/>
    </source>
</evidence>
<feature type="compositionally biased region" description="Polar residues" evidence="2">
    <location>
        <begin position="1"/>
        <end position="10"/>
    </location>
</feature>
<keyword evidence="4" id="KW-1185">Reference proteome</keyword>
<accession>F0YLS4</accession>
<dbReference type="EMBL" id="GL833158">
    <property type="protein sequence ID" value="EGB03915.1"/>
    <property type="molecule type" value="Genomic_DNA"/>
</dbReference>
<feature type="compositionally biased region" description="Low complexity" evidence="2">
    <location>
        <begin position="368"/>
        <end position="387"/>
    </location>
</feature>
<dbReference type="RefSeq" id="XP_009041340.1">
    <property type="nucleotide sequence ID" value="XM_009043092.1"/>
</dbReference>
<keyword evidence="1" id="KW-0175">Coiled coil</keyword>
<dbReference type="AlphaFoldDB" id="F0YLS4"/>
<feature type="compositionally biased region" description="Basic and acidic residues" evidence="2">
    <location>
        <begin position="392"/>
        <end position="421"/>
    </location>
</feature>
<reference evidence="3 4" key="1">
    <citation type="journal article" date="2011" name="Proc. Natl. Acad. Sci. U.S.A.">
        <title>Niche of harmful alga Aureococcus anophagefferens revealed through ecogenomics.</title>
        <authorList>
            <person name="Gobler C.J."/>
            <person name="Berry D.L."/>
            <person name="Dyhrman S.T."/>
            <person name="Wilhelm S.W."/>
            <person name="Salamov A."/>
            <person name="Lobanov A.V."/>
            <person name="Zhang Y."/>
            <person name="Collier J.L."/>
            <person name="Wurch L.L."/>
            <person name="Kustka A.B."/>
            <person name="Dill B.D."/>
            <person name="Shah M."/>
            <person name="VerBerkmoes N.C."/>
            <person name="Kuo A."/>
            <person name="Terry A."/>
            <person name="Pangilinan J."/>
            <person name="Lindquist E.A."/>
            <person name="Lucas S."/>
            <person name="Paulsen I.T."/>
            <person name="Hattenrath-Lehmann T.K."/>
            <person name="Talmage S.C."/>
            <person name="Walker E.A."/>
            <person name="Koch F."/>
            <person name="Burson A.M."/>
            <person name="Marcoval M.A."/>
            <person name="Tang Y.Z."/>
            <person name="Lecleir G.R."/>
            <person name="Coyne K.J."/>
            <person name="Berg G.M."/>
            <person name="Bertrand E.M."/>
            <person name="Saito M.A."/>
            <person name="Gladyshev V.N."/>
            <person name="Grigoriev I.V."/>
        </authorList>
    </citation>
    <scope>NUCLEOTIDE SEQUENCE [LARGE SCALE GENOMIC DNA]</scope>
    <source>
        <strain evidence="4">CCMP 1984</strain>
    </source>
</reference>
<dbReference type="GeneID" id="20228799"/>
<dbReference type="OrthoDB" id="10687492at2759"/>
<proteinExistence type="predicted"/>
<feature type="non-terminal residue" evidence="3">
    <location>
        <position position="737"/>
    </location>
</feature>
<sequence>MHQSIASNIHFSPRPGLVRPPRLRHSWLSSNSMDPSSPRPKGGAGTASVRLAVAAPLKNLPVAFDVLERDMVVRHGVSEAHLYDLAHMLKQQVDYAAAPPDAAGAVEPLVEKAAAEKATFPYMSTMFSMEDKAAKAKADADRARARADAVEARRRAWEAWLVGAYENLAAVQSEAFADFFEDGDGAGEGLYGRGEAQGSGDAAIARAARTRRLVAEANAAAVTKEREALKATLREREAAIAALLGESELESAKESRAVAALRARRSALESFVEEQTLESDRRAEVREAAAAHRERLRDEVRRAGETADRARDDVAAGRDRHAAEKAAFEAKSDLLERAVDAAAASHRAAAERMGAAEERASRARARLSSRQADAAAAAHEATRALEAWTNLERGELPRGGRDKDQAAKTREDADRLAAEHRRASKARATLLAVEASRRRDEAAAVHALAKLLVFDDDADAATPPEAPARDETGGPEDVSEPPPQQLPDATTGRMPSRAGSAPGHRLVSTYASAAAAIDDELARSRKEDARLERLLANELENAVSGESALTRVHVGSLKRRDELKAAASAARRDLASCEAAREATAGDLEEASDAQSRARDVLGAAEADLKAAQGALKDHAASTHGTKLRHALDADEHVLARHESAKFSVADALAAAGDDIKIDGLKCLPHVLDLAKNEIILVDDQIDGHEAKKAALRKDIADVHADWETESVSLRAKLHGAECQLKLLSDDARAAEM</sequence>
<feature type="region of interest" description="Disordered" evidence="2">
    <location>
        <begin position="456"/>
        <end position="504"/>
    </location>
</feature>
<evidence type="ECO:0000256" key="1">
    <source>
        <dbReference type="SAM" id="Coils"/>
    </source>
</evidence>
<feature type="region of interest" description="Disordered" evidence="2">
    <location>
        <begin position="350"/>
        <end position="426"/>
    </location>
</feature>
<dbReference type="Proteomes" id="UP000002729">
    <property type="component" value="Unassembled WGS sequence"/>
</dbReference>
<evidence type="ECO:0000256" key="2">
    <source>
        <dbReference type="SAM" id="MobiDB-lite"/>
    </source>
</evidence>
<gene>
    <name evidence="3" type="ORF">AURANDRAFT_72633</name>
</gene>
<evidence type="ECO:0000313" key="3">
    <source>
        <dbReference type="EMBL" id="EGB03915.1"/>
    </source>
</evidence>
<name>F0YLS4_AURAN</name>
<organism evidence="4">
    <name type="scientific">Aureococcus anophagefferens</name>
    <name type="common">Harmful bloom alga</name>
    <dbReference type="NCBI Taxonomy" id="44056"/>
    <lineage>
        <taxon>Eukaryota</taxon>
        <taxon>Sar</taxon>
        <taxon>Stramenopiles</taxon>
        <taxon>Ochrophyta</taxon>
        <taxon>Pelagophyceae</taxon>
        <taxon>Pelagomonadales</taxon>
        <taxon>Pelagomonadaceae</taxon>
        <taxon>Aureococcus</taxon>
    </lineage>
</organism>
<feature type="coiled-coil region" evidence="1">
    <location>
        <begin position="126"/>
        <end position="155"/>
    </location>
</feature>
<dbReference type="InParanoid" id="F0YLS4"/>
<dbReference type="KEGG" id="aaf:AURANDRAFT_72633"/>
<protein>
    <submittedName>
        <fullName evidence="3">Uncharacterized protein</fullName>
    </submittedName>
</protein>
<feature type="compositionally biased region" description="Basic and acidic residues" evidence="2">
    <location>
        <begin position="350"/>
        <end position="361"/>
    </location>
</feature>
<feature type="region of interest" description="Disordered" evidence="2">
    <location>
        <begin position="1"/>
        <end position="45"/>
    </location>
</feature>